<keyword evidence="2" id="KW-1185">Reference proteome</keyword>
<evidence type="ECO:0000313" key="1">
    <source>
        <dbReference type="EMBL" id="KAK7719414.1"/>
    </source>
</evidence>
<accession>A0ABR1NXZ9</accession>
<name>A0ABR1NXZ9_DIAER</name>
<dbReference type="EMBL" id="JAKNSF020000079">
    <property type="protein sequence ID" value="KAK7719414.1"/>
    <property type="molecule type" value="Genomic_DNA"/>
</dbReference>
<proteinExistence type="predicted"/>
<gene>
    <name evidence="1" type="ORF">SLS63_010051</name>
</gene>
<reference evidence="1 2" key="1">
    <citation type="submission" date="2024-02" db="EMBL/GenBank/DDBJ databases">
        <title>De novo assembly and annotation of 12 fungi associated with fruit tree decline syndrome in Ontario, Canada.</title>
        <authorList>
            <person name="Sulman M."/>
            <person name="Ellouze W."/>
            <person name="Ilyukhin E."/>
        </authorList>
    </citation>
    <scope>NUCLEOTIDE SEQUENCE [LARGE SCALE GENOMIC DNA]</scope>
    <source>
        <strain evidence="1 2">M169</strain>
    </source>
</reference>
<evidence type="ECO:0000313" key="2">
    <source>
        <dbReference type="Proteomes" id="UP001430848"/>
    </source>
</evidence>
<protein>
    <submittedName>
        <fullName evidence="1">Uncharacterized protein</fullName>
    </submittedName>
</protein>
<comment type="caution">
    <text evidence="1">The sequence shown here is derived from an EMBL/GenBank/DDBJ whole genome shotgun (WGS) entry which is preliminary data.</text>
</comment>
<organism evidence="1 2">
    <name type="scientific">Diaporthe eres</name>
    <name type="common">Phomopsis oblonga</name>
    <dbReference type="NCBI Taxonomy" id="83184"/>
    <lineage>
        <taxon>Eukaryota</taxon>
        <taxon>Fungi</taxon>
        <taxon>Dikarya</taxon>
        <taxon>Ascomycota</taxon>
        <taxon>Pezizomycotina</taxon>
        <taxon>Sordariomycetes</taxon>
        <taxon>Sordariomycetidae</taxon>
        <taxon>Diaporthales</taxon>
        <taxon>Diaporthaceae</taxon>
        <taxon>Diaporthe</taxon>
        <taxon>Diaporthe eres species complex</taxon>
    </lineage>
</organism>
<dbReference type="Proteomes" id="UP001430848">
    <property type="component" value="Unassembled WGS sequence"/>
</dbReference>
<sequence length="329" mass="37367">MPQPAYDPKHEALTLYESFEEEVLLLAKPLSASKWLTVPIDIRSRGVSTQKANPPAVWFPRHVGTYLSKAQELCDKHERRLNRSYLPAPYVPCPLVTEADVVRSAALWLIHPVVKALQNEYNNVECLAEVTSSDCRCDAMIKIDGLEVAVLEYKNRGYIKAPEFLQGCIKDSTPANRSEIIRMIGQAVNGTTFKTLMNDDAACLTKQAAAYATRYGTRYVGLFDWDSFFLWNFAGMKFNPGSRDLPDGHARWAYGTLVNNREDYRKALLGFVMEAYANRRHPGYERGQREPFEISPIQQAKMRKEAEERRLAQLGPKKAALSKLFGRRD</sequence>